<dbReference type="FunFam" id="3.40.50.150:FF:000109">
    <property type="entry name" value="rRNA adenine N(6)-methyltransferase"/>
    <property type="match status" value="1"/>
</dbReference>
<evidence type="ECO:0000256" key="5">
    <source>
        <dbReference type="ARBA" id="ARBA00022691"/>
    </source>
</evidence>
<keyword evidence="7" id="KW-0809">Transit peptide</keyword>
<evidence type="ECO:0000256" key="7">
    <source>
        <dbReference type="ARBA" id="ARBA00022946"/>
    </source>
</evidence>
<dbReference type="PANTHER" id="PTHR11727:SF17">
    <property type="entry name" value="DIMETHYLADENOSINE TRANSFERASE 1, MITOCHONDRIAL"/>
    <property type="match status" value="1"/>
</dbReference>
<feature type="binding site" evidence="11">
    <location>
        <position position="57"/>
    </location>
    <ligand>
        <name>S-adenosyl-L-methionine</name>
        <dbReference type="ChEBI" id="CHEBI:59789"/>
    </ligand>
</feature>
<organism evidence="14 16">
    <name type="scientific">Armadillidium nasatum</name>
    <dbReference type="NCBI Taxonomy" id="96803"/>
    <lineage>
        <taxon>Eukaryota</taxon>
        <taxon>Metazoa</taxon>
        <taxon>Ecdysozoa</taxon>
        <taxon>Arthropoda</taxon>
        <taxon>Crustacea</taxon>
        <taxon>Multicrustacea</taxon>
        <taxon>Malacostraca</taxon>
        <taxon>Eumalacostraca</taxon>
        <taxon>Peracarida</taxon>
        <taxon>Isopoda</taxon>
        <taxon>Oniscidea</taxon>
        <taxon>Crinocheta</taxon>
        <taxon>Armadillidiidae</taxon>
        <taxon>Armadillidium</taxon>
    </lineage>
</organism>
<comment type="subcellular location">
    <subcellularLocation>
        <location evidence="1">Mitochondrion</location>
    </subcellularLocation>
</comment>
<keyword evidence="3 11" id="KW-0489">Methyltransferase</keyword>
<reference evidence="14 16" key="1">
    <citation type="journal article" date="2019" name="PLoS Biol.">
        <title>Sex chromosomes control vertical transmission of feminizing Wolbachia symbionts in an isopod.</title>
        <authorList>
            <person name="Becking T."/>
            <person name="Chebbi M.A."/>
            <person name="Giraud I."/>
            <person name="Moumen B."/>
            <person name="Laverre T."/>
            <person name="Caubet Y."/>
            <person name="Peccoud J."/>
            <person name="Gilbert C."/>
            <person name="Cordaux R."/>
        </authorList>
    </citation>
    <scope>NUCLEOTIDE SEQUENCE [LARGE SCALE GENOMIC DNA]</scope>
    <source>
        <strain evidence="14">ANa2</strain>
        <tissue evidence="14">Whole body excluding digestive tract and cuticle</tissue>
    </source>
</reference>
<keyword evidence="6 11" id="KW-0694">RNA-binding</keyword>
<keyword evidence="2 12" id="KW-0698">rRNA processing</keyword>
<dbReference type="GO" id="GO:0003723">
    <property type="term" value="F:RNA binding"/>
    <property type="evidence" value="ECO:0007669"/>
    <property type="project" value="UniProtKB-UniRule"/>
</dbReference>
<dbReference type="Gene3D" id="1.10.8.100">
    <property type="entry name" value="Ribosomal RNA adenine dimethylase-like, domain 2"/>
    <property type="match status" value="1"/>
</dbReference>
<sequence length="315" mass="36558">MFAYRLPPLPSIGDILKLYNLDAKKKLSQNFLLDNKLRSKLVCAGGKLKDCHVIEVGPGPGSLTRNIFQQKAFHVHVIEKDPRFLPTLELLKEATYGRLSIHIGDVLKFDMKPLIPEELKREWEGDTPMIRIIGNLPFSISTPLIFKWLEQISKRSDIWCFGRVPLTLTFQEEVAQRMVAHPCHFQRSRLSIMCQNWCEVDHKFVIPGRAFIPKPDVNVSVVYMTPRIKPLIDLDFKLVEKVVFAVFSQRGKYCKRGVERLFPEHLREELVKKLLIVSDIDSTKRPYELSMKDFDRIVHCYAALLEENPTLKKYI</sequence>
<dbReference type="GO" id="GO:0000179">
    <property type="term" value="F:rRNA (adenine-N6,N6-)-dimethyltransferase activity"/>
    <property type="evidence" value="ECO:0007669"/>
    <property type="project" value="UniProtKB-UniRule"/>
</dbReference>
<dbReference type="SMART" id="SM00650">
    <property type="entry name" value="rADc"/>
    <property type="match status" value="1"/>
</dbReference>
<dbReference type="NCBIfam" id="TIGR00755">
    <property type="entry name" value="ksgA"/>
    <property type="match status" value="1"/>
</dbReference>
<keyword evidence="4 11" id="KW-0808">Transferase</keyword>
<keyword evidence="9" id="KW-0496">Mitochondrion</keyword>
<evidence type="ECO:0000259" key="13">
    <source>
        <dbReference type="SMART" id="SM00650"/>
    </source>
</evidence>
<comment type="caution">
    <text evidence="14">The sequence shown here is derived from an EMBL/GenBank/DDBJ whole genome shotgun (WGS) entry which is preliminary data.</text>
</comment>
<dbReference type="AlphaFoldDB" id="A0A5N5T252"/>
<dbReference type="InterPro" id="IPR011530">
    <property type="entry name" value="rRNA_adenine_dimethylase"/>
</dbReference>
<evidence type="ECO:0000256" key="10">
    <source>
        <dbReference type="ARBA" id="ARBA00023163"/>
    </source>
</evidence>
<dbReference type="GO" id="GO:0005759">
    <property type="term" value="C:mitochondrial matrix"/>
    <property type="evidence" value="ECO:0007669"/>
    <property type="project" value="TreeGrafter"/>
</dbReference>
<keyword evidence="8" id="KW-0805">Transcription regulation</keyword>
<evidence type="ECO:0000313" key="15">
    <source>
        <dbReference type="EMBL" id="KAB7500376.1"/>
    </source>
</evidence>
<dbReference type="CDD" id="cd02440">
    <property type="entry name" value="AdoMet_MTases"/>
    <property type="match status" value="1"/>
</dbReference>
<feature type="domain" description="Ribosomal RNA adenine methylase transferase N-terminal" evidence="13">
    <location>
        <begin position="37"/>
        <end position="228"/>
    </location>
</feature>
<dbReference type="GO" id="GO:0006391">
    <property type="term" value="P:transcription initiation at mitochondrial promoter"/>
    <property type="evidence" value="ECO:0007669"/>
    <property type="project" value="TreeGrafter"/>
</dbReference>
<dbReference type="SUPFAM" id="SSF53335">
    <property type="entry name" value="S-adenosyl-L-methionine-dependent methyltransferases"/>
    <property type="match status" value="1"/>
</dbReference>
<feature type="binding site" evidence="11">
    <location>
        <position position="79"/>
    </location>
    <ligand>
        <name>S-adenosyl-L-methionine</name>
        <dbReference type="ChEBI" id="CHEBI:59789"/>
    </ligand>
</feature>
<dbReference type="Proteomes" id="UP000326759">
    <property type="component" value="Unassembled WGS sequence"/>
</dbReference>
<keyword evidence="5 11" id="KW-0949">S-adenosyl-L-methionine</keyword>
<feature type="binding site" evidence="11">
    <location>
        <position position="135"/>
    </location>
    <ligand>
        <name>S-adenosyl-L-methionine</name>
        <dbReference type="ChEBI" id="CHEBI:59789"/>
    </ligand>
</feature>
<evidence type="ECO:0000313" key="14">
    <source>
        <dbReference type="EMBL" id="KAB7500295.1"/>
    </source>
</evidence>
<evidence type="ECO:0000256" key="2">
    <source>
        <dbReference type="ARBA" id="ARBA00022552"/>
    </source>
</evidence>
<protein>
    <recommendedName>
        <fullName evidence="12">rRNA adenine N(6)-methyltransferase</fullName>
        <ecNumber evidence="12">2.1.1.-</ecNumber>
    </recommendedName>
</protein>
<proteinExistence type="inferred from homology"/>
<dbReference type="EMBL" id="SEYY01014451">
    <property type="protein sequence ID" value="KAB7500295.1"/>
    <property type="molecule type" value="Genomic_DNA"/>
</dbReference>
<feature type="binding site" evidence="11">
    <location>
        <position position="30"/>
    </location>
    <ligand>
        <name>S-adenosyl-L-methionine</name>
        <dbReference type="ChEBI" id="CHEBI:59789"/>
    </ligand>
</feature>
<dbReference type="GO" id="GO:0034246">
    <property type="term" value="F:mitochondrial transcription factor activity"/>
    <property type="evidence" value="ECO:0007669"/>
    <property type="project" value="TreeGrafter"/>
</dbReference>
<keyword evidence="16" id="KW-1185">Reference proteome</keyword>
<dbReference type="InterPro" id="IPR023165">
    <property type="entry name" value="rRNA_Ade_diMease-like_C"/>
</dbReference>
<dbReference type="EMBL" id="SEYY01014157">
    <property type="protein sequence ID" value="KAB7500376.1"/>
    <property type="molecule type" value="Genomic_DNA"/>
</dbReference>
<evidence type="ECO:0000256" key="4">
    <source>
        <dbReference type="ARBA" id="ARBA00022679"/>
    </source>
</evidence>
<evidence type="ECO:0000256" key="11">
    <source>
        <dbReference type="PROSITE-ProRule" id="PRU01026"/>
    </source>
</evidence>
<comment type="similarity">
    <text evidence="11 12">Belongs to the class I-like SAM-binding methyltransferase superfamily. rRNA adenine N(6)-methyltransferase family.</text>
</comment>
<keyword evidence="10" id="KW-0804">Transcription</keyword>
<dbReference type="InterPro" id="IPR020598">
    <property type="entry name" value="rRNA_Ade_methylase_Trfase_N"/>
</dbReference>
<evidence type="ECO:0000256" key="3">
    <source>
        <dbReference type="ARBA" id="ARBA00022603"/>
    </source>
</evidence>
<evidence type="ECO:0000256" key="9">
    <source>
        <dbReference type="ARBA" id="ARBA00023128"/>
    </source>
</evidence>
<dbReference type="InterPro" id="IPR001737">
    <property type="entry name" value="KsgA/Erm"/>
</dbReference>
<gene>
    <name evidence="14" type="primary">tfb1m_1</name>
    <name evidence="15" type="synonym">tfb1m_0</name>
    <name evidence="14" type="ORF">Anas_11692</name>
    <name evidence="15" type="ORF">Anas_13528</name>
</gene>
<dbReference type="PANTHER" id="PTHR11727">
    <property type="entry name" value="DIMETHYLADENOSINE TRANSFERASE"/>
    <property type="match status" value="1"/>
</dbReference>
<evidence type="ECO:0000256" key="6">
    <source>
        <dbReference type="ARBA" id="ARBA00022884"/>
    </source>
</evidence>
<dbReference type="PROSITE" id="PS01131">
    <property type="entry name" value="RRNA_A_DIMETH"/>
    <property type="match status" value="1"/>
</dbReference>
<evidence type="ECO:0000256" key="1">
    <source>
        <dbReference type="ARBA" id="ARBA00004173"/>
    </source>
</evidence>
<dbReference type="Pfam" id="PF00398">
    <property type="entry name" value="RrnaAD"/>
    <property type="match status" value="1"/>
</dbReference>
<feature type="binding site" evidence="11">
    <location>
        <position position="105"/>
    </location>
    <ligand>
        <name>S-adenosyl-L-methionine</name>
        <dbReference type="ChEBI" id="CHEBI:59789"/>
    </ligand>
</feature>
<dbReference type="OrthoDB" id="16079at2759"/>
<dbReference type="PROSITE" id="PS51689">
    <property type="entry name" value="SAM_RNA_A_N6_MT"/>
    <property type="match status" value="1"/>
</dbReference>
<feature type="binding site" evidence="11">
    <location>
        <position position="32"/>
    </location>
    <ligand>
        <name>S-adenosyl-L-methionine</name>
        <dbReference type="ChEBI" id="CHEBI:59789"/>
    </ligand>
</feature>
<dbReference type="InterPro" id="IPR029063">
    <property type="entry name" value="SAM-dependent_MTases_sf"/>
</dbReference>
<name>A0A5N5T252_9CRUS</name>
<evidence type="ECO:0000256" key="8">
    <source>
        <dbReference type="ARBA" id="ARBA00023015"/>
    </source>
</evidence>
<evidence type="ECO:0000256" key="12">
    <source>
        <dbReference type="RuleBase" id="RU362106"/>
    </source>
</evidence>
<dbReference type="Gene3D" id="3.40.50.150">
    <property type="entry name" value="Vaccinia Virus protein VP39"/>
    <property type="match status" value="1"/>
</dbReference>
<dbReference type="EC" id="2.1.1.-" evidence="12"/>
<accession>A0A5N5T252</accession>
<dbReference type="InterPro" id="IPR020596">
    <property type="entry name" value="rRNA_Ade_Mease_Trfase_CS"/>
</dbReference>
<evidence type="ECO:0000313" key="16">
    <source>
        <dbReference type="Proteomes" id="UP000326759"/>
    </source>
</evidence>